<evidence type="ECO:0000256" key="4">
    <source>
        <dbReference type="PROSITE-ProRule" id="PRU00047"/>
    </source>
</evidence>
<evidence type="ECO:0000256" key="3">
    <source>
        <dbReference type="ARBA" id="ARBA00023242"/>
    </source>
</evidence>
<dbReference type="InterPro" id="IPR036875">
    <property type="entry name" value="Znf_CCHC_sf"/>
</dbReference>
<comment type="subcellular location">
    <subcellularLocation>
        <location evidence="1">Nucleus</location>
    </subcellularLocation>
</comment>
<accession>A0A5N6PSM1</accession>
<comment type="caution">
    <text evidence="7">The sequence shown here is derived from an EMBL/GenBank/DDBJ whole genome shotgun (WGS) entry which is preliminary data.</text>
</comment>
<evidence type="ECO:0000256" key="2">
    <source>
        <dbReference type="ARBA" id="ARBA00022473"/>
    </source>
</evidence>
<evidence type="ECO:0000313" key="8">
    <source>
        <dbReference type="Proteomes" id="UP000326396"/>
    </source>
</evidence>
<keyword evidence="4" id="KW-0862">Zinc</keyword>
<evidence type="ECO:0000259" key="6">
    <source>
        <dbReference type="PROSITE" id="PS50158"/>
    </source>
</evidence>
<sequence>MANGESVRDMSSKFAKLDRFQGQDFRRWKKKMHFLLTTLKVVYVLSKPMPEKAKNETLDQQRRRLKWENDDYICRGHILNGMSDALFDVHAKEASARDLWDALEAKYMAEDSSRSLRSQETDKGKGKIEENKSTVNMVETENKPKKFNKSQKGKRKFKGNDHGSNKKGKLVCWNCGKPGHIKRDCRVKVNYGRKAVDGARPSGSKDPLGQTVHTVIESRDADFGNEDQFTSVPRLRDMAHSLRTSAEANPLVNASTSTSNVLSSAPRKGTRVRKTKSFGDDFQLYLVKGTRERAESQIQYCYNIEEDPRNYKEAMASRDVASGKKPYKMRWIPSCKTILGNSQIYPWMQTIGL</sequence>
<dbReference type="AlphaFoldDB" id="A0A5N6PSM1"/>
<organism evidence="7 8">
    <name type="scientific">Mikania micrantha</name>
    <name type="common">bitter vine</name>
    <dbReference type="NCBI Taxonomy" id="192012"/>
    <lineage>
        <taxon>Eukaryota</taxon>
        <taxon>Viridiplantae</taxon>
        <taxon>Streptophyta</taxon>
        <taxon>Embryophyta</taxon>
        <taxon>Tracheophyta</taxon>
        <taxon>Spermatophyta</taxon>
        <taxon>Magnoliopsida</taxon>
        <taxon>eudicotyledons</taxon>
        <taxon>Gunneridae</taxon>
        <taxon>Pentapetalae</taxon>
        <taxon>asterids</taxon>
        <taxon>campanulids</taxon>
        <taxon>Asterales</taxon>
        <taxon>Asteraceae</taxon>
        <taxon>Asteroideae</taxon>
        <taxon>Heliantheae alliance</taxon>
        <taxon>Eupatorieae</taxon>
        <taxon>Mikania</taxon>
    </lineage>
</organism>
<dbReference type="GO" id="GO:0003700">
    <property type="term" value="F:DNA-binding transcription factor activity"/>
    <property type="evidence" value="ECO:0007669"/>
    <property type="project" value="InterPro"/>
</dbReference>
<dbReference type="Pfam" id="PF14223">
    <property type="entry name" value="Retrotran_gag_2"/>
    <property type="match status" value="1"/>
</dbReference>
<dbReference type="InterPro" id="IPR001878">
    <property type="entry name" value="Znf_CCHC"/>
</dbReference>
<keyword evidence="2" id="KW-0217">Developmental protein</keyword>
<name>A0A5N6PSM1_9ASTR</name>
<dbReference type="SMART" id="SM00343">
    <property type="entry name" value="ZnF_C2HC"/>
    <property type="match status" value="1"/>
</dbReference>
<reference evidence="7 8" key="1">
    <citation type="submission" date="2019-05" db="EMBL/GenBank/DDBJ databases">
        <title>Mikania micrantha, genome provides insights into the molecular mechanism of rapid growth.</title>
        <authorList>
            <person name="Liu B."/>
        </authorList>
    </citation>
    <scope>NUCLEOTIDE SEQUENCE [LARGE SCALE GENOMIC DNA]</scope>
    <source>
        <strain evidence="7">NLD-2019</strain>
        <tissue evidence="7">Leaf</tissue>
    </source>
</reference>
<protein>
    <recommendedName>
        <fullName evidence="6">CCHC-type domain-containing protein</fullName>
    </recommendedName>
</protein>
<keyword evidence="3" id="KW-0539">Nucleus</keyword>
<dbReference type="Proteomes" id="UP000326396">
    <property type="component" value="Linkage Group LG11"/>
</dbReference>
<dbReference type="PROSITE" id="PS50158">
    <property type="entry name" value="ZF_CCHC"/>
    <property type="match status" value="1"/>
</dbReference>
<evidence type="ECO:0000256" key="5">
    <source>
        <dbReference type="SAM" id="MobiDB-lite"/>
    </source>
</evidence>
<feature type="region of interest" description="Disordered" evidence="5">
    <location>
        <begin position="111"/>
        <end position="164"/>
    </location>
</feature>
<evidence type="ECO:0000256" key="1">
    <source>
        <dbReference type="ARBA" id="ARBA00004123"/>
    </source>
</evidence>
<feature type="compositionally biased region" description="Basic residues" evidence="5">
    <location>
        <begin position="145"/>
        <end position="157"/>
    </location>
</feature>
<dbReference type="GO" id="GO:0003677">
    <property type="term" value="F:DNA binding"/>
    <property type="evidence" value="ECO:0007669"/>
    <property type="project" value="InterPro"/>
</dbReference>
<feature type="compositionally biased region" description="Basic and acidic residues" evidence="5">
    <location>
        <begin position="111"/>
        <end position="132"/>
    </location>
</feature>
<proteinExistence type="predicted"/>
<dbReference type="SUPFAM" id="SSF57756">
    <property type="entry name" value="Retrovirus zinc finger-like domains"/>
    <property type="match status" value="1"/>
</dbReference>
<dbReference type="PANTHER" id="PTHR47592">
    <property type="entry name" value="PBF68 PROTEIN"/>
    <property type="match status" value="1"/>
</dbReference>
<keyword evidence="4" id="KW-0863">Zinc-finger</keyword>
<dbReference type="PROSITE" id="PS00032">
    <property type="entry name" value="ANTENNAPEDIA"/>
    <property type="match status" value="1"/>
</dbReference>
<dbReference type="InterPro" id="IPR001827">
    <property type="entry name" value="Homeobox_Antennapedia_CS"/>
</dbReference>
<dbReference type="EMBL" id="SZYD01000003">
    <property type="protein sequence ID" value="KAD6796070.1"/>
    <property type="molecule type" value="Genomic_DNA"/>
</dbReference>
<dbReference type="PANTHER" id="PTHR47592:SF29">
    <property type="entry name" value="ZINC FINGER, CCHC-TYPE"/>
    <property type="match status" value="1"/>
</dbReference>
<evidence type="ECO:0000313" key="7">
    <source>
        <dbReference type="EMBL" id="KAD6796070.1"/>
    </source>
</evidence>
<dbReference type="GO" id="GO:0008270">
    <property type="term" value="F:zinc ion binding"/>
    <property type="evidence" value="ECO:0007669"/>
    <property type="project" value="UniProtKB-KW"/>
</dbReference>
<feature type="domain" description="CCHC-type" evidence="6">
    <location>
        <begin position="172"/>
        <end position="186"/>
    </location>
</feature>
<gene>
    <name evidence="7" type="ORF">E3N88_06966</name>
</gene>
<dbReference type="OrthoDB" id="1699522at2759"/>
<dbReference type="Pfam" id="PF00098">
    <property type="entry name" value="zf-CCHC"/>
    <property type="match status" value="1"/>
</dbReference>
<keyword evidence="8" id="KW-1185">Reference proteome</keyword>
<dbReference type="GO" id="GO:0005634">
    <property type="term" value="C:nucleus"/>
    <property type="evidence" value="ECO:0007669"/>
    <property type="project" value="UniProtKB-SubCell"/>
</dbReference>
<dbReference type="Gene3D" id="4.10.60.10">
    <property type="entry name" value="Zinc finger, CCHC-type"/>
    <property type="match status" value="1"/>
</dbReference>
<keyword evidence="4" id="KW-0479">Metal-binding</keyword>